<name>A0A6N3EC91_9FIRM</name>
<protein>
    <submittedName>
        <fullName evidence="1">Uncharacterized protein</fullName>
    </submittedName>
</protein>
<sequence>MEYKNSRLCISQFGIDTVEHFSIVCDKCGEIIFLNIFSPKNTYPKCGKIITPEYESTLCKDASFRGYRNTMI</sequence>
<dbReference type="EMBL" id="CACRUE010000033">
    <property type="protein sequence ID" value="VYU35297.1"/>
    <property type="molecule type" value="Genomic_DNA"/>
</dbReference>
<gene>
    <name evidence="1" type="ORF">IBLFYP30_02439</name>
</gene>
<evidence type="ECO:0000313" key="1">
    <source>
        <dbReference type="EMBL" id="VYU35297.1"/>
    </source>
</evidence>
<dbReference type="AlphaFoldDB" id="A0A6N3EC91"/>
<reference evidence="1" key="1">
    <citation type="submission" date="2019-11" db="EMBL/GenBank/DDBJ databases">
        <authorList>
            <person name="Feng L."/>
        </authorList>
    </citation>
    <scope>NUCLEOTIDE SEQUENCE</scope>
    <source>
        <strain evidence="1">IbartlettiiLFYP30</strain>
    </source>
</reference>
<proteinExistence type="predicted"/>
<accession>A0A6N3EC91</accession>
<organism evidence="1">
    <name type="scientific">Intestinibacter bartlettii</name>
    <dbReference type="NCBI Taxonomy" id="261299"/>
    <lineage>
        <taxon>Bacteria</taxon>
        <taxon>Bacillati</taxon>
        <taxon>Bacillota</taxon>
        <taxon>Clostridia</taxon>
        <taxon>Peptostreptococcales</taxon>
        <taxon>Peptostreptococcaceae</taxon>
        <taxon>Intestinibacter</taxon>
    </lineage>
</organism>
<dbReference type="RefSeq" id="WP_024037130.1">
    <property type="nucleotide sequence ID" value="NZ_CACRUE010000033.1"/>
</dbReference>